<dbReference type="WBParaSite" id="nRc.2.0.1.t43961-RA">
    <property type="protein sequence ID" value="nRc.2.0.1.t43961-RA"/>
    <property type="gene ID" value="nRc.2.0.1.g43961"/>
</dbReference>
<protein>
    <submittedName>
        <fullName evidence="2">Uncharacterized protein</fullName>
    </submittedName>
</protein>
<name>A0A915KYR8_ROMCU</name>
<dbReference type="Proteomes" id="UP000887565">
    <property type="component" value="Unplaced"/>
</dbReference>
<dbReference type="AlphaFoldDB" id="A0A915KYR8"/>
<proteinExistence type="predicted"/>
<reference evidence="2" key="1">
    <citation type="submission" date="2022-11" db="UniProtKB">
        <authorList>
            <consortium name="WormBaseParasite"/>
        </authorList>
    </citation>
    <scope>IDENTIFICATION</scope>
</reference>
<keyword evidence="1" id="KW-1185">Reference proteome</keyword>
<accession>A0A915KYR8</accession>
<sequence>MPNGLKKVKPGLGRAAKMSECKRFKLNTNKLASSMKNLVVLVFELQKNEAHQHLNTEEHIFPYAK</sequence>
<evidence type="ECO:0000313" key="1">
    <source>
        <dbReference type="Proteomes" id="UP000887565"/>
    </source>
</evidence>
<organism evidence="1 2">
    <name type="scientific">Romanomermis culicivorax</name>
    <name type="common">Nematode worm</name>
    <dbReference type="NCBI Taxonomy" id="13658"/>
    <lineage>
        <taxon>Eukaryota</taxon>
        <taxon>Metazoa</taxon>
        <taxon>Ecdysozoa</taxon>
        <taxon>Nematoda</taxon>
        <taxon>Enoplea</taxon>
        <taxon>Dorylaimia</taxon>
        <taxon>Mermithida</taxon>
        <taxon>Mermithoidea</taxon>
        <taxon>Mermithidae</taxon>
        <taxon>Romanomermis</taxon>
    </lineage>
</organism>
<evidence type="ECO:0000313" key="2">
    <source>
        <dbReference type="WBParaSite" id="nRc.2.0.1.t43961-RA"/>
    </source>
</evidence>